<dbReference type="Proteomes" id="UP000266841">
    <property type="component" value="Unassembled WGS sequence"/>
</dbReference>
<dbReference type="eggNOG" id="ENOG502S4R8">
    <property type="taxonomic scope" value="Eukaryota"/>
</dbReference>
<gene>
    <name evidence="1" type="ORF">THAOC_13836</name>
</gene>
<reference evidence="1 2" key="1">
    <citation type="journal article" date="2012" name="Genome Biol.">
        <title>Genome and low-iron response of an oceanic diatom adapted to chronic iron limitation.</title>
        <authorList>
            <person name="Lommer M."/>
            <person name="Specht M."/>
            <person name="Roy A.S."/>
            <person name="Kraemer L."/>
            <person name="Andreson R."/>
            <person name="Gutowska M.A."/>
            <person name="Wolf J."/>
            <person name="Bergner S.V."/>
            <person name="Schilhabel M.B."/>
            <person name="Klostermeier U.C."/>
            <person name="Beiko R.G."/>
            <person name="Rosenstiel P."/>
            <person name="Hippler M."/>
            <person name="Laroche J."/>
        </authorList>
    </citation>
    <scope>NUCLEOTIDE SEQUENCE [LARGE SCALE GENOMIC DNA]</scope>
    <source>
        <strain evidence="1 2">CCMP1005</strain>
    </source>
</reference>
<organism evidence="1 2">
    <name type="scientific">Thalassiosira oceanica</name>
    <name type="common">Marine diatom</name>
    <dbReference type="NCBI Taxonomy" id="159749"/>
    <lineage>
        <taxon>Eukaryota</taxon>
        <taxon>Sar</taxon>
        <taxon>Stramenopiles</taxon>
        <taxon>Ochrophyta</taxon>
        <taxon>Bacillariophyta</taxon>
        <taxon>Coscinodiscophyceae</taxon>
        <taxon>Thalassiosirophycidae</taxon>
        <taxon>Thalassiosirales</taxon>
        <taxon>Thalassiosiraceae</taxon>
        <taxon>Thalassiosira</taxon>
    </lineage>
</organism>
<keyword evidence="2" id="KW-1185">Reference proteome</keyword>
<feature type="non-terminal residue" evidence="1">
    <location>
        <position position="1"/>
    </location>
</feature>
<evidence type="ECO:0008006" key="3">
    <source>
        <dbReference type="Google" id="ProtNLM"/>
    </source>
</evidence>
<dbReference type="Pfam" id="PF05711">
    <property type="entry name" value="TylF"/>
    <property type="match status" value="1"/>
</dbReference>
<evidence type="ECO:0000313" key="1">
    <source>
        <dbReference type="EMBL" id="EJK65314.1"/>
    </source>
</evidence>
<dbReference type="AlphaFoldDB" id="K0SK29"/>
<accession>K0SK29</accession>
<dbReference type="OrthoDB" id="198715at2759"/>
<name>K0SK29_THAOC</name>
<sequence>LILAAAHLGAPVNDVGDLKCLPLGDPLDSLESNHETPESLEDPRCQLYQPPSKLVHVIMNMVVGAPNQGRCANFSDGCATKAPYDEALRQFGGDWPPFGYTMIGKQRLEQFRASIHEVDRNGIGGCIIETGVWRGGAMIMAAAVTSESNFGRRNLYLYDAFDSIPGYGPSKSFLENTEDEVKGYFKLFGMLDHNVKFVKGMFKDTVPEWQKGTPIAVLRVDANFYDSYADVLYTMYEDVSVGGIVIFDDVYSHPAVMKCWTDFKRDQNLKEDLVRIDKRSAWFRKIEDVKVDQLKRLPPQDTNKAQ</sequence>
<proteinExistence type="predicted"/>
<evidence type="ECO:0000313" key="2">
    <source>
        <dbReference type="Proteomes" id="UP000266841"/>
    </source>
</evidence>
<dbReference type="OMA" id="RCCAMAL"/>
<dbReference type="Gene3D" id="3.40.50.150">
    <property type="entry name" value="Vaccinia Virus protein VP39"/>
    <property type="match status" value="1"/>
</dbReference>
<dbReference type="PANTHER" id="PTHR40036:SF1">
    <property type="entry name" value="MACROCIN O-METHYLTRANSFERASE"/>
    <property type="match status" value="1"/>
</dbReference>
<comment type="caution">
    <text evidence="1">The sequence shown here is derived from an EMBL/GenBank/DDBJ whole genome shotgun (WGS) entry which is preliminary data.</text>
</comment>
<dbReference type="EMBL" id="AGNL01016009">
    <property type="protein sequence ID" value="EJK65314.1"/>
    <property type="molecule type" value="Genomic_DNA"/>
</dbReference>
<dbReference type="InterPro" id="IPR029063">
    <property type="entry name" value="SAM-dependent_MTases_sf"/>
</dbReference>
<dbReference type="InterPro" id="IPR008884">
    <property type="entry name" value="TylF_MeTrfase"/>
</dbReference>
<protein>
    <recommendedName>
        <fullName evidence="3">Macrocin O-methyltransferase</fullName>
    </recommendedName>
</protein>
<dbReference type="PANTHER" id="PTHR40036">
    <property type="entry name" value="MACROCIN O-METHYLTRANSFERASE"/>
    <property type="match status" value="1"/>
</dbReference>